<evidence type="ECO:0000313" key="2">
    <source>
        <dbReference type="EMBL" id="TFK36029.1"/>
    </source>
</evidence>
<accession>A0A5C3LS63</accession>
<dbReference type="OrthoDB" id="3268221at2759"/>
<gene>
    <name evidence="2" type="ORF">BDQ12DRAFT_725561</name>
</gene>
<sequence>MIERLAQEIACANAAKQETQEVLDHLREAVEERRKAEAEADVRGARKELGLYKVQLDEAQKEIFRAQSIVDRVQQELHDTKD</sequence>
<dbReference type="AlphaFoldDB" id="A0A5C3LS63"/>
<keyword evidence="3" id="KW-1185">Reference proteome</keyword>
<dbReference type="EMBL" id="ML213617">
    <property type="protein sequence ID" value="TFK36029.1"/>
    <property type="molecule type" value="Genomic_DNA"/>
</dbReference>
<name>A0A5C3LS63_9AGAR</name>
<evidence type="ECO:0000256" key="1">
    <source>
        <dbReference type="SAM" id="Coils"/>
    </source>
</evidence>
<dbReference type="STRING" id="68775.A0A5C3LS63"/>
<keyword evidence="1" id="KW-0175">Coiled coil</keyword>
<dbReference type="Proteomes" id="UP000308652">
    <property type="component" value="Unassembled WGS sequence"/>
</dbReference>
<reference evidence="2 3" key="1">
    <citation type="journal article" date="2019" name="Nat. Ecol. Evol.">
        <title>Megaphylogeny resolves global patterns of mushroom evolution.</title>
        <authorList>
            <person name="Varga T."/>
            <person name="Krizsan K."/>
            <person name="Foldi C."/>
            <person name="Dima B."/>
            <person name="Sanchez-Garcia M."/>
            <person name="Sanchez-Ramirez S."/>
            <person name="Szollosi G.J."/>
            <person name="Szarkandi J.G."/>
            <person name="Papp V."/>
            <person name="Albert L."/>
            <person name="Andreopoulos W."/>
            <person name="Angelini C."/>
            <person name="Antonin V."/>
            <person name="Barry K.W."/>
            <person name="Bougher N.L."/>
            <person name="Buchanan P."/>
            <person name="Buyck B."/>
            <person name="Bense V."/>
            <person name="Catcheside P."/>
            <person name="Chovatia M."/>
            <person name="Cooper J."/>
            <person name="Damon W."/>
            <person name="Desjardin D."/>
            <person name="Finy P."/>
            <person name="Geml J."/>
            <person name="Haridas S."/>
            <person name="Hughes K."/>
            <person name="Justo A."/>
            <person name="Karasinski D."/>
            <person name="Kautmanova I."/>
            <person name="Kiss B."/>
            <person name="Kocsube S."/>
            <person name="Kotiranta H."/>
            <person name="LaButti K.M."/>
            <person name="Lechner B.E."/>
            <person name="Liimatainen K."/>
            <person name="Lipzen A."/>
            <person name="Lukacs Z."/>
            <person name="Mihaltcheva S."/>
            <person name="Morgado L.N."/>
            <person name="Niskanen T."/>
            <person name="Noordeloos M.E."/>
            <person name="Ohm R.A."/>
            <person name="Ortiz-Santana B."/>
            <person name="Ovrebo C."/>
            <person name="Racz N."/>
            <person name="Riley R."/>
            <person name="Savchenko A."/>
            <person name="Shiryaev A."/>
            <person name="Soop K."/>
            <person name="Spirin V."/>
            <person name="Szebenyi C."/>
            <person name="Tomsovsky M."/>
            <person name="Tulloss R.E."/>
            <person name="Uehling J."/>
            <person name="Grigoriev I.V."/>
            <person name="Vagvolgyi C."/>
            <person name="Papp T."/>
            <person name="Martin F.M."/>
            <person name="Miettinen O."/>
            <person name="Hibbett D.S."/>
            <person name="Nagy L.G."/>
        </authorList>
    </citation>
    <scope>NUCLEOTIDE SEQUENCE [LARGE SCALE GENOMIC DNA]</scope>
    <source>
        <strain evidence="2 3">CBS 166.37</strain>
    </source>
</reference>
<proteinExistence type="predicted"/>
<evidence type="ECO:0000313" key="3">
    <source>
        <dbReference type="Proteomes" id="UP000308652"/>
    </source>
</evidence>
<organism evidence="2 3">
    <name type="scientific">Crucibulum laeve</name>
    <dbReference type="NCBI Taxonomy" id="68775"/>
    <lineage>
        <taxon>Eukaryota</taxon>
        <taxon>Fungi</taxon>
        <taxon>Dikarya</taxon>
        <taxon>Basidiomycota</taxon>
        <taxon>Agaricomycotina</taxon>
        <taxon>Agaricomycetes</taxon>
        <taxon>Agaricomycetidae</taxon>
        <taxon>Agaricales</taxon>
        <taxon>Agaricineae</taxon>
        <taxon>Nidulariaceae</taxon>
        <taxon>Crucibulum</taxon>
    </lineage>
</organism>
<protein>
    <submittedName>
        <fullName evidence="2">Uncharacterized protein</fullName>
    </submittedName>
</protein>
<feature type="coiled-coil region" evidence="1">
    <location>
        <begin position="2"/>
        <end position="76"/>
    </location>
</feature>